<dbReference type="Proteomes" id="UP001500121">
    <property type="component" value="Unassembled WGS sequence"/>
</dbReference>
<dbReference type="Gene3D" id="3.30.530.20">
    <property type="match status" value="1"/>
</dbReference>
<dbReference type="EMBL" id="BAABLP010000004">
    <property type="protein sequence ID" value="GAA4750495.1"/>
    <property type="molecule type" value="Genomic_DNA"/>
</dbReference>
<dbReference type="InterPro" id="IPR023393">
    <property type="entry name" value="START-like_dom_sf"/>
</dbReference>
<keyword evidence="2" id="KW-1185">Reference proteome</keyword>
<evidence type="ECO:0000313" key="2">
    <source>
        <dbReference type="Proteomes" id="UP001500121"/>
    </source>
</evidence>
<sequence length="130" mass="13791">MASTQVRVVIHASRSEVYDVARDLSALPAWAGGLASGAIEPLSDDALVVDSPMGRVTVVFAPRNEVGVLDHDVTLPSGDTVHNPMRVHAHPHGAEVVFTLQQGDASDEDLARDAALVQDDLHRLKALVEG</sequence>
<gene>
    <name evidence="1" type="ORF">GCM10025783_23770</name>
</gene>
<reference evidence="2" key="1">
    <citation type="journal article" date="2019" name="Int. J. Syst. Evol. Microbiol.">
        <title>The Global Catalogue of Microorganisms (GCM) 10K type strain sequencing project: providing services to taxonomists for standard genome sequencing and annotation.</title>
        <authorList>
            <consortium name="The Broad Institute Genomics Platform"/>
            <consortium name="The Broad Institute Genome Sequencing Center for Infectious Disease"/>
            <person name="Wu L."/>
            <person name="Ma J."/>
        </authorList>
    </citation>
    <scope>NUCLEOTIDE SEQUENCE [LARGE SCALE GENOMIC DNA]</scope>
    <source>
        <strain evidence="2">JCM 19015</strain>
    </source>
</reference>
<accession>A0ABP8Z9T6</accession>
<comment type="caution">
    <text evidence="1">The sequence shown here is derived from an EMBL/GenBank/DDBJ whole genome shotgun (WGS) entry which is preliminary data.</text>
</comment>
<dbReference type="RefSeq" id="WP_345481420.1">
    <property type="nucleotide sequence ID" value="NZ_BAABLP010000004.1"/>
</dbReference>
<evidence type="ECO:0000313" key="1">
    <source>
        <dbReference type="EMBL" id="GAA4750495.1"/>
    </source>
</evidence>
<proteinExistence type="predicted"/>
<name>A0ABP8Z9T6_9MICO</name>
<dbReference type="SUPFAM" id="SSF55961">
    <property type="entry name" value="Bet v1-like"/>
    <property type="match status" value="1"/>
</dbReference>
<protein>
    <submittedName>
        <fullName evidence="1">SRPBCC family protein</fullName>
    </submittedName>
</protein>
<organism evidence="1 2">
    <name type="scientific">Amnibacterium soli</name>
    <dbReference type="NCBI Taxonomy" id="1282736"/>
    <lineage>
        <taxon>Bacteria</taxon>
        <taxon>Bacillati</taxon>
        <taxon>Actinomycetota</taxon>
        <taxon>Actinomycetes</taxon>
        <taxon>Micrococcales</taxon>
        <taxon>Microbacteriaceae</taxon>
        <taxon>Amnibacterium</taxon>
    </lineage>
</organism>